<keyword evidence="1" id="KW-0677">Repeat</keyword>
<dbReference type="PANTHER" id="PTHR10039">
    <property type="entry name" value="AMELOGENIN"/>
    <property type="match status" value="1"/>
</dbReference>
<dbReference type="SUPFAM" id="SSF52540">
    <property type="entry name" value="P-loop containing nucleoside triphosphate hydrolases"/>
    <property type="match status" value="1"/>
</dbReference>
<feature type="domain" description="Nephrocystin 3-like N-terminal" evidence="3">
    <location>
        <begin position="276"/>
        <end position="449"/>
    </location>
</feature>
<evidence type="ECO:0000313" key="5">
    <source>
        <dbReference type="EMBL" id="CAF9933216.1"/>
    </source>
</evidence>
<reference evidence="5" key="1">
    <citation type="submission" date="2021-03" db="EMBL/GenBank/DDBJ databases">
        <authorList>
            <person name="Tagirdzhanova G."/>
        </authorList>
    </citation>
    <scope>NUCLEOTIDE SEQUENCE</scope>
</reference>
<name>A0A8H3G555_9LECA</name>
<dbReference type="Gene3D" id="3.40.50.300">
    <property type="entry name" value="P-loop containing nucleotide triphosphate hydrolases"/>
    <property type="match status" value="1"/>
</dbReference>
<protein>
    <recommendedName>
        <fullName evidence="7">NACHT domain-containing protein</fullName>
    </recommendedName>
</protein>
<dbReference type="Proteomes" id="UP000664521">
    <property type="component" value="Unassembled WGS sequence"/>
</dbReference>
<dbReference type="OrthoDB" id="443402at2759"/>
<keyword evidence="6" id="KW-1185">Reference proteome</keyword>
<feature type="compositionally biased region" description="Low complexity" evidence="2">
    <location>
        <begin position="243"/>
        <end position="259"/>
    </location>
</feature>
<feature type="domain" description="DUF7791" evidence="4">
    <location>
        <begin position="557"/>
        <end position="692"/>
    </location>
</feature>
<dbReference type="InterPro" id="IPR056693">
    <property type="entry name" value="DUF7791"/>
</dbReference>
<gene>
    <name evidence="5" type="ORF">HETSPECPRED_008574</name>
</gene>
<evidence type="ECO:0000313" key="6">
    <source>
        <dbReference type="Proteomes" id="UP000664521"/>
    </source>
</evidence>
<dbReference type="InterPro" id="IPR027417">
    <property type="entry name" value="P-loop_NTPase"/>
</dbReference>
<evidence type="ECO:0000256" key="2">
    <source>
        <dbReference type="SAM" id="MobiDB-lite"/>
    </source>
</evidence>
<evidence type="ECO:0000256" key="1">
    <source>
        <dbReference type="ARBA" id="ARBA00022737"/>
    </source>
</evidence>
<evidence type="ECO:0000259" key="3">
    <source>
        <dbReference type="Pfam" id="PF24883"/>
    </source>
</evidence>
<dbReference type="EMBL" id="CAJPDS010000066">
    <property type="protein sequence ID" value="CAF9933216.1"/>
    <property type="molecule type" value="Genomic_DNA"/>
</dbReference>
<accession>A0A8H3G555</accession>
<comment type="caution">
    <text evidence="5">The sequence shown here is derived from an EMBL/GenBank/DDBJ whole genome shotgun (WGS) entry which is preliminary data.</text>
</comment>
<dbReference type="AlphaFoldDB" id="A0A8H3G555"/>
<feature type="compositionally biased region" description="Basic and acidic residues" evidence="2">
    <location>
        <begin position="260"/>
        <end position="270"/>
    </location>
</feature>
<sequence>MDPVTAFSLAAGVLQVIELGFKASSMCKEIYTDGSLAQYRDAAELTTSLAESTERLERSLQNTSRTLTDESKNVIKVSKKCSTIAAELLAELRKLQSESGDGVLQAIKKGTRALRRKGKIKEIEQKLGKYQAILDTRILSKLDAHAVQQSVKFETLDQDVKNLAVQLSQGHKAFDQSLTNQTMVLRTQLDNQAHTQAIERMKQQFKDSLFFPEIFARQDDIPRSHEGTCRWIFGPPQVKSSDDSNGSSSDSSSDGSSDSSDGKDSSREVRAPPWDDFTTWLGNDEDIYWLSGKPGSGKSTLMKYITSKFRNFCQSGVTMPGWDSGVDLVTCSFFFWTLGTSLQKNYVGFLRSLLYQIAEQREDLIPIMAGQNVMPGGTSYSHEAVRVHAWTKERLDDALKRFLSNKPSSIRVCFFIDGLDEFVGDEDLLLETLRLLSGTSRTHVCVSSRPEQIFRQGFAQSPRLRLQDLNHRDIEKTTKDRLGATLAGKFPHLPIVVDQFVEDVISRSEGIFLWTELIMKDLQIGARNSDNLQELRERFDLMPDTIEGLYRHMLGRLEGRYRQEAARYFQLLVACADLEDLGILKSSPITLLHCACAEGNAWSKVLSHDFVYFQCSEFHDSCRDLETRILTRCAGLIEISEPRESISEWIRIETVEGGYDTVPNSQEASSVACFLREIRFIHKTVIEFLQRHEQFFLDPDWRLTAAHTAARGRLGITGLTPIIICTNDARPGSFKMDKFPLADLLATISWTEALWPSRLGRHVARDVATQLVNKAYEILRYVNESLNGSSNTLYEFLIHPANKPSWSRPFYDCIGFAAFIGQNEYVTEYMAQTNRTSQDVEYLLLCTFLGFYFLTKDFSPYSSTYARSAHPVQGYCKIVTDLLKYSRDLDVYMKTAASAVGTSWNSKWVSFLDCSLDAMNDLAKLDPKIDARIRQQVRHSIVLWKDATACFLEYDVDVNTSLPSYLSTRWSDERSSMGVEFIVSETLLAWSERTFAHSDPEVRKEVEDTVRSYGGQRRRTIHSLEIGKDIYCMTQEQSDRLLHALAGEDQSLSSREVITGSWLEREKGKWKELSLIPSESPDPTTERKLKVLLDYIDGVRLAHGRFGYAKLDFGDE</sequence>
<proteinExistence type="predicted"/>
<feature type="region of interest" description="Disordered" evidence="2">
    <location>
        <begin position="226"/>
        <end position="271"/>
    </location>
</feature>
<evidence type="ECO:0008006" key="7">
    <source>
        <dbReference type="Google" id="ProtNLM"/>
    </source>
</evidence>
<dbReference type="PANTHER" id="PTHR10039:SF5">
    <property type="entry name" value="NACHT DOMAIN-CONTAINING PROTEIN"/>
    <property type="match status" value="1"/>
</dbReference>
<organism evidence="5 6">
    <name type="scientific">Heterodermia speciosa</name>
    <dbReference type="NCBI Taxonomy" id="116794"/>
    <lineage>
        <taxon>Eukaryota</taxon>
        <taxon>Fungi</taxon>
        <taxon>Dikarya</taxon>
        <taxon>Ascomycota</taxon>
        <taxon>Pezizomycotina</taxon>
        <taxon>Lecanoromycetes</taxon>
        <taxon>OSLEUM clade</taxon>
        <taxon>Lecanoromycetidae</taxon>
        <taxon>Caliciales</taxon>
        <taxon>Physciaceae</taxon>
        <taxon>Heterodermia</taxon>
    </lineage>
</organism>
<dbReference type="Pfam" id="PF25053">
    <property type="entry name" value="DUF7791"/>
    <property type="match status" value="1"/>
</dbReference>
<dbReference type="Pfam" id="PF24883">
    <property type="entry name" value="NPHP3_N"/>
    <property type="match status" value="1"/>
</dbReference>
<dbReference type="InterPro" id="IPR056884">
    <property type="entry name" value="NPHP3-like_N"/>
</dbReference>
<evidence type="ECO:0000259" key="4">
    <source>
        <dbReference type="Pfam" id="PF25053"/>
    </source>
</evidence>